<feature type="transmembrane region" description="Helical" evidence="1">
    <location>
        <begin position="306"/>
        <end position="328"/>
    </location>
</feature>
<dbReference type="AlphaFoldDB" id="A0A5J5E409"/>
<keyword evidence="5" id="KW-1185">Reference proteome</keyword>
<dbReference type="Proteomes" id="UP000345527">
    <property type="component" value="Unassembled WGS sequence"/>
</dbReference>
<dbReference type="EMBL" id="RZNZ01000008">
    <property type="protein sequence ID" value="KAA8820177.1"/>
    <property type="molecule type" value="Genomic_DNA"/>
</dbReference>
<comment type="caution">
    <text evidence="3">The sequence shown here is derived from an EMBL/GenBank/DDBJ whole genome shotgun (WGS) entry which is preliminary data.</text>
</comment>
<reference evidence="4 5" key="1">
    <citation type="journal article" date="2019" name="Syst. Appl. Microbiol.">
        <title>Characterization of Bifidobacterium species in feaces of the Egyptian fruit bat: Description of B. vespertilionis sp. nov. and B. rousetti sp. nov.</title>
        <authorList>
            <person name="Modesto M."/>
            <person name="Satti M."/>
            <person name="Watanabe K."/>
            <person name="Puglisi E."/>
            <person name="Morelli L."/>
            <person name="Huang C.-H."/>
            <person name="Liou J.-S."/>
            <person name="Miyashita M."/>
            <person name="Tamura T."/>
            <person name="Saito S."/>
            <person name="Mori K."/>
            <person name="Huang L."/>
            <person name="Sciavilla P."/>
            <person name="Sandri C."/>
            <person name="Spiezio C."/>
            <person name="Vitali F."/>
            <person name="Cavalieri D."/>
            <person name="Perpetuini G."/>
            <person name="Tofalo R."/>
            <person name="Bonetti A."/>
            <person name="Arita M."/>
            <person name="Mattarelli P."/>
        </authorList>
    </citation>
    <scope>NUCLEOTIDE SEQUENCE [LARGE SCALE GENOMIC DNA]</scope>
    <source>
        <strain evidence="2 5">RST16</strain>
        <strain evidence="3 4">RST8</strain>
    </source>
</reference>
<accession>A0A5J5E409</accession>
<dbReference type="EMBL" id="RZOA01000005">
    <property type="protein sequence ID" value="KAA8823898.1"/>
    <property type="molecule type" value="Genomic_DNA"/>
</dbReference>
<evidence type="ECO:0000313" key="3">
    <source>
        <dbReference type="EMBL" id="KAA8823898.1"/>
    </source>
</evidence>
<name>A0A5J5E409_9BIFI</name>
<dbReference type="RefSeq" id="WP_150353643.1">
    <property type="nucleotide sequence ID" value="NZ_JAFEJW010000005.1"/>
</dbReference>
<gene>
    <name evidence="3" type="ORF">EM848_03625</name>
    <name evidence="2" type="ORF">EMO90_07025</name>
</gene>
<proteinExistence type="predicted"/>
<keyword evidence="1" id="KW-0812">Transmembrane</keyword>
<protein>
    <recommendedName>
        <fullName evidence="6">ABC transporter permease</fullName>
    </recommendedName>
</protein>
<evidence type="ECO:0000313" key="5">
    <source>
        <dbReference type="Proteomes" id="UP000374630"/>
    </source>
</evidence>
<keyword evidence="1" id="KW-1133">Transmembrane helix</keyword>
<evidence type="ECO:0008006" key="6">
    <source>
        <dbReference type="Google" id="ProtNLM"/>
    </source>
</evidence>
<evidence type="ECO:0000313" key="2">
    <source>
        <dbReference type="EMBL" id="KAA8820177.1"/>
    </source>
</evidence>
<feature type="transmembrane region" description="Helical" evidence="1">
    <location>
        <begin position="257"/>
        <end position="276"/>
    </location>
</feature>
<dbReference type="Proteomes" id="UP000374630">
    <property type="component" value="Unassembled WGS sequence"/>
</dbReference>
<dbReference type="OrthoDB" id="3716589at2"/>
<sequence>MKRSTRLAPIIGEALRDIASGTTHALALTILLALLTTAATGSDIISIARIEQQARYYVDSGGTTTILDYPGHIDGQACDRLSRIQGVLASGAIKTTNGKLTPAATPSSTIPSYEITPGAEHLFQSADTARNGNAEAAQSGGILLSQDAAEPLAVKPGSQLKTTDNMTARILDVYQWPDDGRLSTYGYAVLIPTYAAQAFDQCWIKTWPTPVNTNNLLRTSIADTTTDNSSGNTPKTISLNINQGSSLDTGSLYQQRLTAAVSPVMLTICFVLALIVTRTRRLEIASALHDGMPKISLATQHLIETLVWTLSAMLIAAAPICIMATHLIPITDLPVVLTDTFARTATAAITGTVIGTALAVLTIKERYLFIYFKNRQ</sequence>
<feature type="transmembrane region" description="Helical" evidence="1">
    <location>
        <begin position="340"/>
        <end position="363"/>
    </location>
</feature>
<evidence type="ECO:0000256" key="1">
    <source>
        <dbReference type="SAM" id="Phobius"/>
    </source>
</evidence>
<organism evidence="3 4">
    <name type="scientific">Bifidobacterium vespertilionis</name>
    <dbReference type="NCBI Taxonomy" id="2562524"/>
    <lineage>
        <taxon>Bacteria</taxon>
        <taxon>Bacillati</taxon>
        <taxon>Actinomycetota</taxon>
        <taxon>Actinomycetes</taxon>
        <taxon>Bifidobacteriales</taxon>
        <taxon>Bifidobacteriaceae</taxon>
        <taxon>Bifidobacterium</taxon>
    </lineage>
</organism>
<evidence type="ECO:0000313" key="4">
    <source>
        <dbReference type="Proteomes" id="UP000345527"/>
    </source>
</evidence>
<keyword evidence="1" id="KW-0472">Membrane</keyword>